<dbReference type="Pfam" id="PF13332">
    <property type="entry name" value="Fil_haemagg_2"/>
    <property type="match status" value="3"/>
</dbReference>
<protein>
    <submittedName>
        <fullName evidence="3">Filamentous hemagglutinin N-terminal domain-containing protein</fullName>
    </submittedName>
</protein>
<dbReference type="InterPro" id="IPR012334">
    <property type="entry name" value="Pectin_lyas_fold"/>
</dbReference>
<feature type="region of interest" description="Disordered" evidence="1">
    <location>
        <begin position="1658"/>
        <end position="1697"/>
    </location>
</feature>
<dbReference type="InterPro" id="IPR008619">
    <property type="entry name" value="Filamentous_hemagglutn_rpt"/>
</dbReference>
<dbReference type="Gene3D" id="2.160.20.10">
    <property type="entry name" value="Single-stranded right-handed beta-helix, Pectin lyase-like"/>
    <property type="match status" value="1"/>
</dbReference>
<dbReference type="NCBIfam" id="TIGR01731">
    <property type="entry name" value="fil_hemag_20aa"/>
    <property type="match status" value="19"/>
</dbReference>
<evidence type="ECO:0000313" key="3">
    <source>
        <dbReference type="EMBL" id="MDM0046631.1"/>
    </source>
</evidence>
<accession>A0ABT7NFA3</accession>
<proteinExistence type="predicted"/>
<sequence>MNKYFHRVIFNAARGLRMVVQETARSVGKGASRSTATTAAGLFGTLVLVGSVHAQIVADPNAPGNQRPTVLPAPNGAPVVNIQAPSAAGVSRNTYKQFDVDGRGAILNNSRTNVQSQTGGWIQGNPWLARGPVRIILNEVNSANPSQLRGFVEVAGQKAEVIIANPAGIQVDGGGFINAGGVTLTTGTPQFNNAGSLESFLVRGGTISIEGAGLDASRTDYAAILSRALQVNAGIWAKELKVVTGANSVSADAAQATPVAGAGAAPTFALDVSQLGGMYANKIVLIGTEAGVGVRNAGGIGAGAGELVVTSAGRLENRGTMEAARLQLASASEIDNSGGTLRQTGGNALTISAPMLSNRNGGVIGAEPVAVPNAGEGTGTTEGAGAGGGGSTGTGGNGASNSSGGTGSDPGAGPSADAGAPSTAATVPAPLPPGQITATDGVRNDGGRIYVGGDITLQTPQIDNSGGTLSVKELNVSGPRFANAGGTLNVRERFSANVGEFDNSGGALQAGQVEVDASGRFINRGGTLRSSGSISVVAREDIDNGTGRIESGGDALLRAGKGFNNQAGRAEAMGALEVQVGHAIDNASGTLAANQGVSLSSQSLSNAGGRIESAQADVRLSTLGEFDNADGSVSAANDLVVDAGALDVARGGALRANRDVSIHLSSELNAEGRLQAGRHLGVQAGSIRADQGSQLLAGVDAQGNVTDVGDLRLQTSGDLALHGTAVAAGDLSLDGSALDLSASTTSARSTKLSARQGGIDTSGATISSGGLLEIRTRGGAASVLNNQNGLLSAGAIDVVAGAIDNSSGGRIEQTGEGVAAIATEGNLSNNGGSIVSAGGLQLEAGGSVDNTQGSVVSRLGTRVAGTELLNTNGSIVSVEGDAAVDVQGAIVNSAGAIQSGKAVTLSGQGVSNESGLIAAGSVDIDARSNALDNTNGKIIGQDDAGTGAVHLAGASLTNAGGLVGAQQNVDVRVDALTNQDGQIVSGDALQLQATTLDNTEGLIRAGGAVQIEAQRVRNSNTVTRTAGALLLAADGERTDAGKGIEGNQVQIATGTLLNDNGAVRAIDKVSILASALVDNAGGDIEAGNSVELRNAGTDANRALAVGNGGGSIVANGHVAIDAASLSGNGSVMAGEQLDIALTQDFDNSGHLVSAGDLSLSTKGRLTNSGDITAWGTLHVAAKDIDNTATGEISGANTIISATGNLTNRGLIDGNATRIDAGELTNIGTGRIYGGQLSIAAKTLNNLAETVDGQQKAATIAARERLDVGALTLNNNDGALIYSDGDMAIGGALDANGRATGSALSLNNHAASIESAGNMRIDTLTLSNTNGGVSWSMTPGGGERVIEYAVPGDARRYPADQVLFSTSSFGYGGWMSFTSHDAADPRSPGDNANIVLLVPAKEYPLERFRRYYLQSPRNSADLSYQVVVNPGSAQQVETQTAPGAWYPRDDAIWADFGVAPPPVDVPASHPGWIDPNIVVGQTGWKRIVNTESGSYEDLVPFDHPVTQEEYDQWQAYRQAHAKLDVALKRFIDTITGNDWELPGARSHFFGTYDAFDYTVSSTTPVLTSSAPARIVAGGTLDINLASGRNEMSDILAGGKLTVRGANIANDPVIVNGTRETNGTAIHSYVATHTFSDDERRYDTVGMQESRPFSVTLGAGRVEGDQNIKAGRPIDDKSEAANPSQAQGAGGVQGGRPVAPIMEVPTSVTSGELGASSSAKSVAVRTSMPDATLPTASLFRSVPDSTHLIETDPRFANYRQWLSSDYLLGLMGADPSTTLKRLGDGYYEQRLINEQVAKLTGYRYLDGFSNDEEQYKALMTNGATFAQKFHLTPGVALTAEQMAQLTSDIVWLVEQTVTLPDGGTQKVLVPQLYVRVKPGDIDGSGALLSGREVQMNLSGDLTNRGTVAGRDVVKIDAQNIQNIDGGLITGRQVLLDAKNDINNIGANISAQEKLSLHAGNDINVASSVRQSQGTSGTEQTGSQLRSQYVDRVAGLYVTDPGGSLEAKAEHDINLTGAQVRSEGSVAMEAGHDLNIAAAQTGRRDSFAWSGFKMEASREDMQTQLVGSSVTGAGNVTLKAGNDLKAEAAQLAAGEDATLHLEAGKQITLRSGLDQQSSQTTHDYKSGVNYQNLSAAGTQTSLAATTLEAGTIELKSGADTTLAAVKLKAESVDIEAEGRLKLETVTTTDTHQSQESSGNAWVVGTDAQERTDETLNYTTMEVGKLSIQAKGGVVADVGATVSLNQLAQQPGMQWVGQIMNDPALADTAHWNRVEEAHRQWRDQQSQMGPASAALVAVIVGFAAAPAAAAAGTAVAGAAAGGTATMAGTVVAGAVQAGTLALISQASISLINNQGDLGKVMEELGSKQSVRNLAAAIVTGGVLAGMGMPPTGLSEVDAGSKGFFTVLQQNLQAQAATALIQSAINGTDLQDGLQSALISALINTVGAKVASGIGDLKGKVLNDVTHKMAHAIAGCALGAAKAGDKGGCAPGAIGAVVGELMAEAIGQSPELQNFLGGKNEQVYMAGLFASLAGALAGGTPEEIAIANWAGANAAANNAIPHSPSAKANVEGAQENARLTAECEPNCTAEDFRRIDQQVAKVVFAATMLEQADKGGLSQEGADQLAQTILELAPLYGTGESVLQLITGRSSLTGEEASRFWAAVGLVPVGGGVLRKVGEPAVDALTVALRDLRGAAANAVEVGAKGGAAVTEGLAFRTDLPSHMIGPDGFTKSGQLSGTHNLTNATSSLDAVGATYTLKPTGTAGVYELPYTYTNPATGKVVSGSKTVYDSAVFSDQTMLNNAQQAGQQAWAQYLKNPTVKVIDSSVGGVNFRSYINVDKNGNAFIGNVHPIK</sequence>
<feature type="compositionally biased region" description="Gly residues" evidence="1">
    <location>
        <begin position="376"/>
        <end position="410"/>
    </location>
</feature>
<dbReference type="Pfam" id="PF05594">
    <property type="entry name" value="Fil_haemagg"/>
    <property type="match status" value="6"/>
</dbReference>
<dbReference type="InterPro" id="IPR008638">
    <property type="entry name" value="FhaB/CdiA-like_TPS"/>
</dbReference>
<feature type="compositionally biased region" description="Basic and acidic residues" evidence="1">
    <location>
        <begin position="1660"/>
        <end position="1677"/>
    </location>
</feature>
<dbReference type="InterPro" id="IPR011050">
    <property type="entry name" value="Pectin_lyase_fold/virulence"/>
</dbReference>
<dbReference type="InterPro" id="IPR024973">
    <property type="entry name" value="ESPR"/>
</dbReference>
<evidence type="ECO:0000313" key="4">
    <source>
        <dbReference type="Proteomes" id="UP001174908"/>
    </source>
</evidence>
<dbReference type="CDD" id="cd20686">
    <property type="entry name" value="CdiA-CT_Ec-like"/>
    <property type="match status" value="1"/>
</dbReference>
<gene>
    <name evidence="3" type="ORF">QTH91_19230</name>
</gene>
<feature type="compositionally biased region" description="Low complexity" evidence="1">
    <location>
        <begin position="411"/>
        <end position="426"/>
    </location>
</feature>
<keyword evidence="4" id="KW-1185">Reference proteome</keyword>
<dbReference type="Pfam" id="PF13018">
    <property type="entry name" value="ESPR"/>
    <property type="match status" value="1"/>
</dbReference>
<feature type="region of interest" description="Disordered" evidence="1">
    <location>
        <begin position="367"/>
        <end position="445"/>
    </location>
</feature>
<organism evidence="3 4">
    <name type="scientific">Variovorax dokdonensis</name>
    <dbReference type="NCBI Taxonomy" id="344883"/>
    <lineage>
        <taxon>Bacteria</taxon>
        <taxon>Pseudomonadati</taxon>
        <taxon>Pseudomonadota</taxon>
        <taxon>Betaproteobacteria</taxon>
        <taxon>Burkholderiales</taxon>
        <taxon>Comamonadaceae</taxon>
        <taxon>Variovorax</taxon>
    </lineage>
</organism>
<reference evidence="3" key="1">
    <citation type="submission" date="2023-06" db="EMBL/GenBank/DDBJ databases">
        <authorList>
            <person name="Jiang Y."/>
            <person name="Liu Q."/>
        </authorList>
    </citation>
    <scope>NUCLEOTIDE SEQUENCE</scope>
    <source>
        <strain evidence="3">CGMCC 1.12089</strain>
    </source>
</reference>
<dbReference type="Proteomes" id="UP001174908">
    <property type="component" value="Unassembled WGS sequence"/>
</dbReference>
<name>A0ABT7NFA3_9BURK</name>
<dbReference type="InterPro" id="IPR010069">
    <property type="entry name" value="CdiA_FHA1_rpt"/>
</dbReference>
<dbReference type="SMART" id="SM00912">
    <property type="entry name" value="Haemagg_act"/>
    <property type="match status" value="1"/>
</dbReference>
<dbReference type="InterPro" id="IPR025157">
    <property type="entry name" value="Hemagglutinin_rpt"/>
</dbReference>
<dbReference type="EMBL" id="JASZYV010000004">
    <property type="protein sequence ID" value="MDM0046631.1"/>
    <property type="molecule type" value="Genomic_DNA"/>
</dbReference>
<comment type="caution">
    <text evidence="3">The sequence shown here is derived from an EMBL/GenBank/DDBJ whole genome shotgun (WGS) entry which is preliminary data.</text>
</comment>
<dbReference type="Pfam" id="PF05860">
    <property type="entry name" value="TPS"/>
    <property type="match status" value="1"/>
</dbReference>
<evidence type="ECO:0000259" key="2">
    <source>
        <dbReference type="SMART" id="SM00912"/>
    </source>
</evidence>
<dbReference type="RefSeq" id="WP_286661749.1">
    <property type="nucleotide sequence ID" value="NZ_JASZYV010000004.1"/>
</dbReference>
<dbReference type="SUPFAM" id="SSF51126">
    <property type="entry name" value="Pectin lyase-like"/>
    <property type="match status" value="1"/>
</dbReference>
<dbReference type="NCBIfam" id="TIGR01901">
    <property type="entry name" value="adhes_NPXG"/>
    <property type="match status" value="1"/>
</dbReference>
<feature type="domain" description="Filamentous haemagglutinin FhaB/tRNA nuclease CdiA-like TPS" evidence="2">
    <location>
        <begin position="74"/>
        <end position="194"/>
    </location>
</feature>
<evidence type="ECO:0000256" key="1">
    <source>
        <dbReference type="SAM" id="MobiDB-lite"/>
    </source>
</evidence>